<keyword evidence="2" id="KW-1185">Reference proteome</keyword>
<name>A0A8C7G7J2_ONCKI</name>
<proteinExistence type="predicted"/>
<dbReference type="GeneTree" id="ENSGT00990000212249"/>
<evidence type="ECO:0000313" key="1">
    <source>
        <dbReference type="Ensembl" id="ENSOKIP00005037652.1"/>
    </source>
</evidence>
<sequence length="174" mass="20253">GEEERLREDLKTGLQRKKNHLNDRRTGGYNWNVPKLICSQNFVNNKVLPNDIQKQEIGSCPMGCYGLLRLIYYVSLGSRTLPNQTGYWDVWNYRACNFMRDMKAGQQESYVDHSQFDKTDVHYDTSSKADNPRWNQDTSLILLHSSPLTSEDFLISDLKYKHFKSPPNSIGMLR</sequence>
<organism evidence="1 2">
    <name type="scientific">Oncorhynchus kisutch</name>
    <name type="common">Coho salmon</name>
    <name type="synonym">Salmo kisutch</name>
    <dbReference type="NCBI Taxonomy" id="8019"/>
    <lineage>
        <taxon>Eukaryota</taxon>
        <taxon>Metazoa</taxon>
        <taxon>Chordata</taxon>
        <taxon>Craniata</taxon>
        <taxon>Vertebrata</taxon>
        <taxon>Euteleostomi</taxon>
        <taxon>Actinopterygii</taxon>
        <taxon>Neopterygii</taxon>
        <taxon>Teleostei</taxon>
        <taxon>Protacanthopterygii</taxon>
        <taxon>Salmoniformes</taxon>
        <taxon>Salmonidae</taxon>
        <taxon>Salmoninae</taxon>
        <taxon>Oncorhynchus</taxon>
    </lineage>
</organism>
<dbReference type="Ensembl" id="ENSOKIT00005039744.1">
    <property type="protein sequence ID" value="ENSOKIP00005037652.1"/>
    <property type="gene ID" value="ENSOKIG00005015996.1"/>
</dbReference>
<reference evidence="1" key="1">
    <citation type="submission" date="2025-08" db="UniProtKB">
        <authorList>
            <consortium name="Ensembl"/>
        </authorList>
    </citation>
    <scope>IDENTIFICATION</scope>
</reference>
<dbReference type="SUPFAM" id="SSF88697">
    <property type="entry name" value="PUA domain-like"/>
    <property type="match status" value="1"/>
</dbReference>
<accession>A0A8C7G7J2</accession>
<reference evidence="1" key="2">
    <citation type="submission" date="2025-09" db="UniProtKB">
        <authorList>
            <consortium name="Ensembl"/>
        </authorList>
    </citation>
    <scope>IDENTIFICATION</scope>
</reference>
<dbReference type="InterPro" id="IPR015947">
    <property type="entry name" value="PUA-like_sf"/>
</dbReference>
<protein>
    <submittedName>
        <fullName evidence="1">Uncharacterized protein</fullName>
    </submittedName>
</protein>
<dbReference type="AlphaFoldDB" id="A0A8C7G7J2"/>
<evidence type="ECO:0000313" key="2">
    <source>
        <dbReference type="Proteomes" id="UP000694557"/>
    </source>
</evidence>
<dbReference type="Proteomes" id="UP000694557">
    <property type="component" value="Unassembled WGS sequence"/>
</dbReference>